<comment type="function">
    <text evidence="5">Part of the twin-arginine translocation (Tat) system that transports large folded proteins containing a characteristic twin-arginine motif in their signal peptide across membranes.</text>
</comment>
<dbReference type="PANTHER" id="PTHR30371:SF4">
    <property type="entry name" value="SEC-INDEPENDENT PROTEIN TRANSLOCASE PROTEIN TATCD"/>
    <property type="match status" value="1"/>
</dbReference>
<dbReference type="GO" id="GO:0065002">
    <property type="term" value="P:intracellular protein transmembrane transport"/>
    <property type="evidence" value="ECO:0007669"/>
    <property type="project" value="TreeGrafter"/>
</dbReference>
<dbReference type="GO" id="GO:0009977">
    <property type="term" value="F:proton motive force dependent protein transmembrane transporter activity"/>
    <property type="evidence" value="ECO:0007669"/>
    <property type="project" value="TreeGrafter"/>
</dbReference>
<dbReference type="STRING" id="1157490.EL26_19915"/>
<evidence type="ECO:0000313" key="7">
    <source>
        <dbReference type="Proteomes" id="UP000027931"/>
    </source>
</evidence>
<dbReference type="PRINTS" id="PR01840">
    <property type="entry name" value="TATCFAMILY"/>
</dbReference>
<feature type="transmembrane region" description="Helical" evidence="5">
    <location>
        <begin position="111"/>
        <end position="135"/>
    </location>
</feature>
<name>A0A074LNZ2_9BACL</name>
<dbReference type="AlphaFoldDB" id="A0A074LNZ2"/>
<evidence type="ECO:0000256" key="2">
    <source>
        <dbReference type="ARBA" id="ARBA00022692"/>
    </source>
</evidence>
<keyword evidence="5" id="KW-0811">Translocation</keyword>
<keyword evidence="5" id="KW-0653">Protein transport</keyword>
<comment type="similarity">
    <text evidence="5">Belongs to the TatC family.</text>
</comment>
<feature type="transmembrane region" description="Helical" evidence="5">
    <location>
        <begin position="196"/>
        <end position="213"/>
    </location>
</feature>
<keyword evidence="4 5" id="KW-0472">Membrane</keyword>
<comment type="subunit">
    <text evidence="5">Forms a complex with TatA.</text>
</comment>
<dbReference type="EMBL" id="JMIR01000035">
    <property type="protein sequence ID" value="KEO81553.1"/>
    <property type="molecule type" value="Genomic_DNA"/>
</dbReference>
<evidence type="ECO:0000256" key="4">
    <source>
        <dbReference type="ARBA" id="ARBA00023136"/>
    </source>
</evidence>
<evidence type="ECO:0000256" key="3">
    <source>
        <dbReference type="ARBA" id="ARBA00022989"/>
    </source>
</evidence>
<dbReference type="eggNOG" id="COG0805">
    <property type="taxonomic scope" value="Bacteria"/>
</dbReference>
<feature type="transmembrane region" description="Helical" evidence="5">
    <location>
        <begin position="71"/>
        <end position="90"/>
    </location>
</feature>
<proteinExistence type="inferred from homology"/>
<reference evidence="6 7" key="1">
    <citation type="journal article" date="2013" name="Int. J. Syst. Evol. Microbiol.">
        <title>Tumebacillus flagellatus sp. nov., an alpha-amylase/pullulanase-producing bacterium isolated from cassava wastewater.</title>
        <authorList>
            <person name="Wang Q."/>
            <person name="Xie N."/>
            <person name="Qin Y."/>
            <person name="Shen N."/>
            <person name="Zhu J."/>
            <person name="Mi H."/>
            <person name="Huang R."/>
        </authorList>
    </citation>
    <scope>NUCLEOTIDE SEQUENCE [LARGE SCALE GENOMIC DNA]</scope>
    <source>
        <strain evidence="6 7">GST4</strain>
    </source>
</reference>
<keyword evidence="5" id="KW-0813">Transport</keyword>
<dbReference type="Pfam" id="PF00902">
    <property type="entry name" value="TatC"/>
    <property type="match status" value="1"/>
</dbReference>
<organism evidence="6 7">
    <name type="scientific">Tumebacillus flagellatus</name>
    <dbReference type="NCBI Taxonomy" id="1157490"/>
    <lineage>
        <taxon>Bacteria</taxon>
        <taxon>Bacillati</taxon>
        <taxon>Bacillota</taxon>
        <taxon>Bacilli</taxon>
        <taxon>Bacillales</taxon>
        <taxon>Alicyclobacillaceae</taxon>
        <taxon>Tumebacillus</taxon>
    </lineage>
</organism>
<comment type="caution">
    <text evidence="6">The sequence shown here is derived from an EMBL/GenBank/DDBJ whole genome shotgun (WGS) entry which is preliminary data.</text>
</comment>
<keyword evidence="3 5" id="KW-1133">Transmembrane helix</keyword>
<evidence type="ECO:0000256" key="1">
    <source>
        <dbReference type="ARBA" id="ARBA00004141"/>
    </source>
</evidence>
<dbReference type="GO" id="GO:0043953">
    <property type="term" value="P:protein transport by the Tat complex"/>
    <property type="evidence" value="ECO:0007669"/>
    <property type="project" value="UniProtKB-UniRule"/>
</dbReference>
<feature type="transmembrane region" description="Helical" evidence="5">
    <location>
        <begin position="155"/>
        <end position="184"/>
    </location>
</feature>
<comment type="subcellular location">
    <subcellularLocation>
        <location evidence="5">Cell membrane</location>
        <topology evidence="5">Multi-pass membrane protein</topology>
    </subcellularLocation>
    <subcellularLocation>
        <location evidence="1">Membrane</location>
        <topology evidence="1">Multi-pass membrane protein</topology>
    </subcellularLocation>
</comment>
<evidence type="ECO:0000256" key="5">
    <source>
        <dbReference type="HAMAP-Rule" id="MF_00902"/>
    </source>
</evidence>
<dbReference type="RefSeq" id="WP_038092720.1">
    <property type="nucleotide sequence ID" value="NZ_JMIR01000035.1"/>
</dbReference>
<dbReference type="HAMAP" id="MF_00902">
    <property type="entry name" value="TatC"/>
    <property type="match status" value="1"/>
</dbReference>
<evidence type="ECO:0000313" key="6">
    <source>
        <dbReference type="EMBL" id="KEO81553.1"/>
    </source>
</evidence>
<gene>
    <name evidence="5" type="primary">tatC</name>
    <name evidence="6" type="ORF">EL26_19915</name>
</gene>
<dbReference type="InterPro" id="IPR002033">
    <property type="entry name" value="TatC"/>
</dbReference>
<dbReference type="Proteomes" id="UP000027931">
    <property type="component" value="Unassembled WGS sequence"/>
</dbReference>
<feature type="transmembrane region" description="Helical" evidence="5">
    <location>
        <begin position="20"/>
        <end position="41"/>
    </location>
</feature>
<dbReference type="PANTHER" id="PTHR30371">
    <property type="entry name" value="SEC-INDEPENDENT PROTEIN TRANSLOCASE PROTEIN TATC"/>
    <property type="match status" value="1"/>
</dbReference>
<sequence length="255" mass="29266">MSQEEQPLVSHLSELRKRIIWVLVIFLICLIITFVFVDPIYNFLVNDANRMFPELGPIKLTVLGPGEILKVYFTVAGMAAIGLTLPFLLYHVWKFIQPALEEREAKVAFRYIPLVLGMFIAGICFGYFLVFPLLYKFLYELGSSRFTMSYTASNYFSFMNMMVLPFGFIFEMPVAVMFLSRIGILAPQTLIKVRKYAYFVMVIIASMISPPELTSHLAVATPMILLYEVSILISKWSWKKRAAMLAAQEQEYQDA</sequence>
<dbReference type="GO" id="GO:0033281">
    <property type="term" value="C:TAT protein transport complex"/>
    <property type="evidence" value="ECO:0007669"/>
    <property type="project" value="UniProtKB-UniRule"/>
</dbReference>
<accession>A0A074LNZ2</accession>
<dbReference type="NCBIfam" id="TIGR00945">
    <property type="entry name" value="tatC"/>
    <property type="match status" value="1"/>
</dbReference>
<keyword evidence="7" id="KW-1185">Reference proteome</keyword>
<protein>
    <recommendedName>
        <fullName evidence="5">Sec-independent protein translocase protein TatC</fullName>
    </recommendedName>
</protein>
<keyword evidence="5" id="KW-1003">Cell membrane</keyword>
<keyword evidence="2 5" id="KW-0812">Transmembrane</keyword>
<dbReference type="OrthoDB" id="9777044at2"/>
<comment type="caution">
    <text evidence="5">Lacks conserved residue(s) required for the propagation of feature annotation.</text>
</comment>